<feature type="signal peptide" evidence="13">
    <location>
        <begin position="1"/>
        <end position="17"/>
    </location>
</feature>
<dbReference type="Gene3D" id="3.40.50.1700">
    <property type="entry name" value="Glycoside hydrolase family 3 C-terminal domain"/>
    <property type="match status" value="1"/>
</dbReference>
<keyword evidence="6 11" id="KW-0378">Hydrolase</keyword>
<dbReference type="InterPro" id="IPR017853">
    <property type="entry name" value="GH"/>
</dbReference>
<dbReference type="PANTHER" id="PTHR42715:SF29">
    <property type="entry name" value="BETA-GLUCOSIDASE A-RELATED"/>
    <property type="match status" value="1"/>
</dbReference>
<keyword evidence="5 13" id="KW-0732">Signal</keyword>
<dbReference type="EMBL" id="JASUXU010000018">
    <property type="protein sequence ID" value="KAK0321888.1"/>
    <property type="molecule type" value="Genomic_DNA"/>
</dbReference>
<evidence type="ECO:0000256" key="4">
    <source>
        <dbReference type="ARBA" id="ARBA00012744"/>
    </source>
</evidence>
<evidence type="ECO:0000256" key="8">
    <source>
        <dbReference type="ARBA" id="ARBA00023277"/>
    </source>
</evidence>
<evidence type="ECO:0000256" key="3">
    <source>
        <dbReference type="ARBA" id="ARBA00005336"/>
    </source>
</evidence>
<feature type="region of interest" description="Disordered" evidence="12">
    <location>
        <begin position="996"/>
        <end position="1026"/>
    </location>
</feature>
<dbReference type="Pfam" id="PF14310">
    <property type="entry name" value="Fn3-like"/>
    <property type="match status" value="1"/>
</dbReference>
<dbReference type="Pfam" id="PF00933">
    <property type="entry name" value="Glyco_hydro_3"/>
    <property type="match status" value="1"/>
</dbReference>
<comment type="caution">
    <text evidence="15">The sequence shown here is derived from an EMBL/GenBank/DDBJ whole genome shotgun (WGS) entry which is preliminary data.</text>
</comment>
<dbReference type="SUPFAM" id="SSF51445">
    <property type="entry name" value="(Trans)glycosidases"/>
    <property type="match status" value="1"/>
</dbReference>
<name>A0AAN6FP00_9PEZI</name>
<dbReference type="InterPro" id="IPR019800">
    <property type="entry name" value="Glyco_hydro_3_AS"/>
</dbReference>
<dbReference type="InterPro" id="IPR036962">
    <property type="entry name" value="Glyco_hydro_3_N_sf"/>
</dbReference>
<dbReference type="Gene3D" id="3.20.20.300">
    <property type="entry name" value="Glycoside hydrolase, family 3, N-terminal domain"/>
    <property type="match status" value="1"/>
</dbReference>
<evidence type="ECO:0000256" key="6">
    <source>
        <dbReference type="ARBA" id="ARBA00022801"/>
    </source>
</evidence>
<dbReference type="GO" id="GO:0009251">
    <property type="term" value="P:glucan catabolic process"/>
    <property type="evidence" value="ECO:0007669"/>
    <property type="project" value="TreeGrafter"/>
</dbReference>
<dbReference type="Proteomes" id="UP001175353">
    <property type="component" value="Unassembled WGS sequence"/>
</dbReference>
<dbReference type="PANTHER" id="PTHR42715">
    <property type="entry name" value="BETA-GLUCOSIDASE"/>
    <property type="match status" value="1"/>
</dbReference>
<dbReference type="EMBL" id="JAUJLE010000005">
    <property type="protein sequence ID" value="KAK1013635.1"/>
    <property type="molecule type" value="Genomic_DNA"/>
</dbReference>
<evidence type="ECO:0000256" key="11">
    <source>
        <dbReference type="RuleBase" id="RU361161"/>
    </source>
</evidence>
<dbReference type="SMART" id="SM01217">
    <property type="entry name" value="Fn3_like"/>
    <property type="match status" value="1"/>
</dbReference>
<evidence type="ECO:0000313" key="17">
    <source>
        <dbReference type="Proteomes" id="UP001168146"/>
    </source>
</evidence>
<reference evidence="16" key="2">
    <citation type="submission" date="2023-06" db="EMBL/GenBank/DDBJ databases">
        <title>Black Yeasts Isolated from many extreme environments.</title>
        <authorList>
            <person name="Coleine C."/>
            <person name="Stajich J.E."/>
            <person name="Selbmann L."/>
        </authorList>
    </citation>
    <scope>NUCLEOTIDE SEQUENCE</scope>
    <source>
        <strain evidence="16">CCFEE 5200</strain>
    </source>
</reference>
<feature type="chain" id="PRO_5044710322" description="beta-glucosidase" evidence="13">
    <location>
        <begin position="18"/>
        <end position="1053"/>
    </location>
</feature>
<dbReference type="FunFam" id="3.40.50.1700:FF:000003">
    <property type="entry name" value="Probable beta-glucosidase"/>
    <property type="match status" value="1"/>
</dbReference>
<dbReference type="InterPro" id="IPR013783">
    <property type="entry name" value="Ig-like_fold"/>
</dbReference>
<keyword evidence="9 11" id="KW-0326">Glycosidase</keyword>
<organism evidence="15 17">
    <name type="scientific">Friedmanniomyces endolithicus</name>
    <dbReference type="NCBI Taxonomy" id="329885"/>
    <lineage>
        <taxon>Eukaryota</taxon>
        <taxon>Fungi</taxon>
        <taxon>Dikarya</taxon>
        <taxon>Ascomycota</taxon>
        <taxon>Pezizomycotina</taxon>
        <taxon>Dothideomycetes</taxon>
        <taxon>Dothideomycetidae</taxon>
        <taxon>Mycosphaerellales</taxon>
        <taxon>Teratosphaeriaceae</taxon>
        <taxon>Friedmanniomyces</taxon>
    </lineage>
</organism>
<evidence type="ECO:0000313" key="16">
    <source>
        <dbReference type="EMBL" id="KAK1013635.1"/>
    </source>
</evidence>
<dbReference type="InterPro" id="IPR026891">
    <property type="entry name" value="Fn3-like"/>
</dbReference>
<dbReference type="PRINTS" id="PR00133">
    <property type="entry name" value="GLHYDRLASE3"/>
</dbReference>
<evidence type="ECO:0000259" key="14">
    <source>
        <dbReference type="SMART" id="SM01217"/>
    </source>
</evidence>
<evidence type="ECO:0000256" key="13">
    <source>
        <dbReference type="SAM" id="SignalP"/>
    </source>
</evidence>
<dbReference type="InterPro" id="IPR001764">
    <property type="entry name" value="Glyco_hydro_3_N"/>
</dbReference>
<dbReference type="InterPro" id="IPR002772">
    <property type="entry name" value="Glyco_hydro_3_C"/>
</dbReference>
<reference evidence="15" key="1">
    <citation type="submission" date="2021-12" db="EMBL/GenBank/DDBJ databases">
        <title>Black yeast isolated from Biological Soil Crust.</title>
        <authorList>
            <person name="Kurbessoian T."/>
        </authorList>
    </citation>
    <scope>NUCLEOTIDE SEQUENCE</scope>
    <source>
        <strain evidence="15">CCFEE 5208</strain>
    </source>
</reference>
<evidence type="ECO:0000256" key="9">
    <source>
        <dbReference type="ARBA" id="ARBA00023295"/>
    </source>
</evidence>
<dbReference type="SUPFAM" id="SSF52279">
    <property type="entry name" value="Beta-D-glucan exohydrolase, C-terminal domain"/>
    <property type="match status" value="1"/>
</dbReference>
<feature type="region of interest" description="Disordered" evidence="12">
    <location>
        <begin position="1034"/>
        <end position="1053"/>
    </location>
</feature>
<dbReference type="InterPro" id="IPR050288">
    <property type="entry name" value="Cellulose_deg_GH3"/>
</dbReference>
<dbReference type="Proteomes" id="UP001168146">
    <property type="component" value="Unassembled WGS sequence"/>
</dbReference>
<dbReference type="AlphaFoldDB" id="A0AAN6FP00"/>
<keyword evidence="7" id="KW-0325">Glycoprotein</keyword>
<evidence type="ECO:0000256" key="5">
    <source>
        <dbReference type="ARBA" id="ARBA00022729"/>
    </source>
</evidence>
<keyword evidence="10 11" id="KW-0624">Polysaccharide degradation</keyword>
<accession>A0AAN6FP00</accession>
<protein>
    <recommendedName>
        <fullName evidence="4 11">beta-glucosidase</fullName>
        <ecNumber evidence="4 11">3.2.1.21</ecNumber>
    </recommendedName>
</protein>
<gene>
    <name evidence="15" type="primary">PARP10_1</name>
    <name evidence="15" type="ORF">LTR82_006859</name>
    <name evidence="16" type="ORF">LTR91_001231</name>
</gene>
<dbReference type="FunFam" id="3.20.20.300:FF:000002">
    <property type="entry name" value="Probable beta-glucosidase"/>
    <property type="match status" value="1"/>
</dbReference>
<comment type="catalytic activity">
    <reaction evidence="1 11">
        <text>Hydrolysis of terminal, non-reducing beta-D-glucosyl residues with release of beta-D-glucose.</text>
        <dbReference type="EC" id="3.2.1.21"/>
    </reaction>
</comment>
<dbReference type="InterPro" id="IPR036881">
    <property type="entry name" value="Glyco_hydro_3_C_sf"/>
</dbReference>
<dbReference type="Pfam" id="PF01915">
    <property type="entry name" value="Glyco_hydro_3_C"/>
    <property type="match status" value="1"/>
</dbReference>
<evidence type="ECO:0000256" key="2">
    <source>
        <dbReference type="ARBA" id="ARBA00004987"/>
    </source>
</evidence>
<evidence type="ECO:0000313" key="15">
    <source>
        <dbReference type="EMBL" id="KAK0321888.1"/>
    </source>
</evidence>
<evidence type="ECO:0000256" key="12">
    <source>
        <dbReference type="SAM" id="MobiDB-lite"/>
    </source>
</evidence>
<dbReference type="EC" id="3.2.1.21" evidence="4 11"/>
<keyword evidence="18" id="KW-1185">Reference proteome</keyword>
<keyword evidence="8 11" id="KW-0119">Carbohydrate metabolism</keyword>
<proteinExistence type="inferred from homology"/>
<evidence type="ECO:0000256" key="7">
    <source>
        <dbReference type="ARBA" id="ARBA00023180"/>
    </source>
</evidence>
<feature type="region of interest" description="Disordered" evidence="12">
    <location>
        <begin position="25"/>
        <end position="52"/>
    </location>
</feature>
<evidence type="ECO:0000313" key="18">
    <source>
        <dbReference type="Proteomes" id="UP001175353"/>
    </source>
</evidence>
<dbReference type="FunFam" id="2.60.40.10:FF:001391">
    <property type="entry name" value="Beta-glucosidase"/>
    <property type="match status" value="1"/>
</dbReference>
<evidence type="ECO:0000256" key="10">
    <source>
        <dbReference type="ARBA" id="ARBA00023326"/>
    </source>
</evidence>
<dbReference type="PROSITE" id="PS00775">
    <property type="entry name" value="GLYCOSYL_HYDROL_F3"/>
    <property type="match status" value="1"/>
</dbReference>
<comment type="similarity">
    <text evidence="3 11">Belongs to the glycosyl hydrolase 3 family.</text>
</comment>
<dbReference type="GO" id="GO:0008422">
    <property type="term" value="F:beta-glucosidase activity"/>
    <property type="evidence" value="ECO:0007669"/>
    <property type="project" value="UniProtKB-EC"/>
</dbReference>
<evidence type="ECO:0000256" key="1">
    <source>
        <dbReference type="ARBA" id="ARBA00000448"/>
    </source>
</evidence>
<feature type="domain" description="Fibronectin type III-like" evidence="14">
    <location>
        <begin position="806"/>
        <end position="874"/>
    </location>
</feature>
<dbReference type="Gene3D" id="2.60.40.10">
    <property type="entry name" value="Immunoglobulins"/>
    <property type="match status" value="1"/>
</dbReference>
<comment type="pathway">
    <text evidence="2 11">Glycan metabolism; cellulose degradation.</text>
</comment>
<sequence length="1053" mass="110688">MTFLRIALLAAVPLALAQVQTQPAGSPFPASTFPNATDPLTDGGAVSGQTSPPKYPSPWGAGAGDWEAAYAQARAFVSQLTLTEKVNLTTGVGWEGEQCVGNTGGIPRLGFKALCMQDSPLGVRDTDFNSAFPAGMTIAATWDRALFYQRGFGMGSEHQGKGVDAQLGPVVGPLGRQPAGGRGWEGFSPDPVLSGIAVGETIKGIQAAGVMATTKHYILNEQEHFRQGAPPASLGLNALSSNVDDVTMHELYLWPFADAVRAGTGSIMCSYNQINNSQACQNSYTQNYLLKNELDFQGFIMSDWSATHSGVSSVLAGLDMTMPGDVGFDSATSYFGANLTVAVLNGTVPQWRLDDMVVRIMAAWYYVDRAAHQAPDSPNFSSWTLDTFGYRHFVQSADYTQINYHVDVRGEHAQQIRAQAAAGTVLLKNNGVLPLSGKEKLTAVFGYDSAENPWGPNGCGDRGCDNGTLAMGWGSGTANFPYLITPLEAIKAEVVGNGAAFESVTDNGAYSQMMALGRRVSQVGGACIAFGNSDSGEGYITVDNNTGDRNNLTLWGAFDTLVADLTSQCNNTIVVLHTVGAVLLDSFVNNPNVTAIVWAGIPGQESGNSITDILYGKVNPGGKLPFTLGSSEGQYGVEILYQPNNGNLSPQDNFQEGVFIDYRAFDKLGETPIYEFGYGLSYTTFSYSNLKVQAHSAPAYTVPTGKTAAAPTFGSISNNSADYVFPAGFNALPIYIYPYLNNTSLKSSSADPQYGSNYTFPAAGYDSSAQPYLPAGGAPGGNPRLYDVLFTVTATVTNTGKVVGDEVAQLYLSLGGPNDPKVVLRNFDRITIQPGASATFSADITRRDLSNWDTASQNWFISSATKTVYVGSSSRKLPLSATLSLSGIATGPVGGSGGNSTAPSATYYSSMMSSSMMSSKMSASMMSSSMMSPSMMSSSMMSSKMSPSMMSSSMMTSSMMSSYMASSSMTKSASSPPSSAPISASSSAPIYYSSASAMSTSSPSMSVYSAPTTSASKSASSAPAPTPYTSTFSTATSYAHSPPPYSSMSAYSA</sequence>